<dbReference type="RefSeq" id="WP_130552557.1">
    <property type="nucleotide sequence ID" value="NZ_SHMC01000007.1"/>
</dbReference>
<evidence type="ECO:0000313" key="8">
    <source>
        <dbReference type="EMBL" id="TAA21954.1"/>
    </source>
</evidence>
<dbReference type="GO" id="GO:0005737">
    <property type="term" value="C:cytoplasm"/>
    <property type="evidence" value="ECO:0007669"/>
    <property type="project" value="TreeGrafter"/>
</dbReference>
<evidence type="ECO:0000259" key="7">
    <source>
        <dbReference type="SMART" id="SM00833"/>
    </source>
</evidence>
<dbReference type="CDD" id="cd03112">
    <property type="entry name" value="CobW-like"/>
    <property type="match status" value="1"/>
</dbReference>
<keyword evidence="3" id="KW-0143">Chaperone</keyword>
<evidence type="ECO:0000256" key="4">
    <source>
        <dbReference type="ARBA" id="ARBA00034320"/>
    </source>
</evidence>
<dbReference type="InterPro" id="IPR036627">
    <property type="entry name" value="CobW-likC_sf"/>
</dbReference>
<dbReference type="GO" id="GO:0000166">
    <property type="term" value="F:nucleotide binding"/>
    <property type="evidence" value="ECO:0007669"/>
    <property type="project" value="UniProtKB-KW"/>
</dbReference>
<dbReference type="PANTHER" id="PTHR13748:SF62">
    <property type="entry name" value="COBW DOMAIN-CONTAINING PROTEIN"/>
    <property type="match status" value="1"/>
</dbReference>
<name>A0A4Q8L646_9GAMM</name>
<organism evidence="8 9">
    <name type="scientific">Pseudoxanthomonas winnipegensis</name>
    <dbReference type="NCBI Taxonomy" id="2480810"/>
    <lineage>
        <taxon>Bacteria</taxon>
        <taxon>Pseudomonadati</taxon>
        <taxon>Pseudomonadota</taxon>
        <taxon>Gammaproteobacteria</taxon>
        <taxon>Lysobacterales</taxon>
        <taxon>Lysobacteraceae</taxon>
        <taxon>Pseudoxanthomonas</taxon>
    </lineage>
</organism>
<dbReference type="EMBL" id="SHMC01000007">
    <property type="protein sequence ID" value="TAA21954.1"/>
    <property type="molecule type" value="Genomic_DNA"/>
</dbReference>
<dbReference type="Pfam" id="PF02492">
    <property type="entry name" value="cobW"/>
    <property type="match status" value="1"/>
</dbReference>
<evidence type="ECO:0000256" key="3">
    <source>
        <dbReference type="ARBA" id="ARBA00023186"/>
    </source>
</evidence>
<dbReference type="InterPro" id="IPR027417">
    <property type="entry name" value="P-loop_NTPase"/>
</dbReference>
<dbReference type="InterPro" id="IPR003495">
    <property type="entry name" value="CobW/HypB/UreG_nucleotide-bd"/>
</dbReference>
<accession>A0A4Q8L646</accession>
<feature type="domain" description="CobW C-terminal" evidence="7">
    <location>
        <begin position="263"/>
        <end position="357"/>
    </location>
</feature>
<protein>
    <submittedName>
        <fullName evidence="8">GTP-binding protein</fullName>
    </submittedName>
</protein>
<comment type="caution">
    <text evidence="8">The sequence shown here is derived from an EMBL/GenBank/DDBJ whole genome shotgun (WGS) entry which is preliminary data.</text>
</comment>
<dbReference type="InterPro" id="IPR011629">
    <property type="entry name" value="CobW-like_C"/>
</dbReference>
<dbReference type="Gene3D" id="3.40.50.300">
    <property type="entry name" value="P-loop containing nucleotide triphosphate hydrolases"/>
    <property type="match status" value="1"/>
</dbReference>
<dbReference type="SUPFAM" id="SSF90002">
    <property type="entry name" value="Hypothetical protein YjiA, C-terminal domain"/>
    <property type="match status" value="1"/>
</dbReference>
<gene>
    <name evidence="8" type="ORF">EA660_16520</name>
</gene>
<comment type="similarity">
    <text evidence="4">Belongs to the SIMIBI class G3E GTPase family. ZNG1 subfamily.</text>
</comment>
<dbReference type="InterPro" id="IPR051316">
    <property type="entry name" value="Zinc-reg_GTPase_activator"/>
</dbReference>
<sequence>MSAVREPEQIPVTLLTGFLGSGKTTLLNQLVRQPELADALVIVNEFGEMALDHLLMVHSREQTVLELGGGCLCCNVRTDLVEVLRDAPWRFARQGRRQFRRVVIETTGLADPVPIVHTLLNHPDVAGRYVLDGVVATVDLATAQASLDRHEEAVRQVAIADVLLLTKDDLVEDAARVALEQRLRRLNPAAPRHRVRHGRVPAAALLGLGLFSVEGKQPDVVAWLNEEAYLPLAAAPAFAFQLGMRQLDAQAMAPDPNRHDDHVQAFCFRIEEPIAEQVLGLWLDTLVAMLGPALLRLKGIVHVQGRAGPLVVHAVQQLFHPAQALPAWPDDDRGSRLVFITRDVDPALITRTFEAFRTSAALRPVSSGAWPPRALGTA</sequence>
<dbReference type="Gene3D" id="3.30.1220.10">
    <property type="entry name" value="CobW-like, C-terminal domain"/>
    <property type="match status" value="1"/>
</dbReference>
<reference evidence="8 9" key="1">
    <citation type="submission" date="2019-02" db="EMBL/GenBank/DDBJ databases">
        <title>WGS of Pseudoxanthomonas species novum from clinical isolates.</title>
        <authorList>
            <person name="Bernier A.-M."/>
            <person name="Bernard K."/>
            <person name="Vachon A."/>
        </authorList>
    </citation>
    <scope>NUCLEOTIDE SEQUENCE [LARGE SCALE GENOMIC DNA]</scope>
    <source>
        <strain evidence="8 9">NML171200</strain>
    </source>
</reference>
<dbReference type="AlphaFoldDB" id="A0A4Q8L646"/>
<evidence type="ECO:0000256" key="6">
    <source>
        <dbReference type="ARBA" id="ARBA00049117"/>
    </source>
</evidence>
<comment type="catalytic activity">
    <reaction evidence="6">
        <text>GTP + H2O = GDP + phosphate + H(+)</text>
        <dbReference type="Rhea" id="RHEA:19669"/>
        <dbReference type="ChEBI" id="CHEBI:15377"/>
        <dbReference type="ChEBI" id="CHEBI:15378"/>
        <dbReference type="ChEBI" id="CHEBI:37565"/>
        <dbReference type="ChEBI" id="CHEBI:43474"/>
        <dbReference type="ChEBI" id="CHEBI:58189"/>
    </reaction>
    <physiologicalReaction direction="left-to-right" evidence="6">
        <dbReference type="Rhea" id="RHEA:19670"/>
    </physiologicalReaction>
</comment>
<dbReference type="GO" id="GO:0016787">
    <property type="term" value="F:hydrolase activity"/>
    <property type="evidence" value="ECO:0007669"/>
    <property type="project" value="UniProtKB-KW"/>
</dbReference>
<proteinExistence type="inferred from homology"/>
<dbReference type="SUPFAM" id="SSF52540">
    <property type="entry name" value="P-loop containing nucleoside triphosphate hydrolases"/>
    <property type="match status" value="1"/>
</dbReference>
<evidence type="ECO:0000256" key="5">
    <source>
        <dbReference type="ARBA" id="ARBA00045658"/>
    </source>
</evidence>
<keyword evidence="1" id="KW-0547">Nucleotide-binding</keyword>
<evidence type="ECO:0000256" key="1">
    <source>
        <dbReference type="ARBA" id="ARBA00022741"/>
    </source>
</evidence>
<dbReference type="OrthoDB" id="9808822at2"/>
<dbReference type="SMART" id="SM00833">
    <property type="entry name" value="CobW_C"/>
    <property type="match status" value="1"/>
</dbReference>
<comment type="function">
    <text evidence="5">Zinc chaperone that directly transfers zinc cofactor to target proteins, thereby activating them. Zinc is transferred from the CXCC motif in the GTPase domain to the zinc binding site in target proteins in a process requiring GTP hydrolysis.</text>
</comment>
<dbReference type="Pfam" id="PF07683">
    <property type="entry name" value="CobW_C"/>
    <property type="match status" value="1"/>
</dbReference>
<evidence type="ECO:0000256" key="2">
    <source>
        <dbReference type="ARBA" id="ARBA00022801"/>
    </source>
</evidence>
<dbReference type="Proteomes" id="UP000292627">
    <property type="component" value="Unassembled WGS sequence"/>
</dbReference>
<dbReference type="PANTHER" id="PTHR13748">
    <property type="entry name" value="COBW-RELATED"/>
    <property type="match status" value="1"/>
</dbReference>
<keyword evidence="2" id="KW-0378">Hydrolase</keyword>
<evidence type="ECO:0000313" key="9">
    <source>
        <dbReference type="Proteomes" id="UP000292627"/>
    </source>
</evidence>